<proteinExistence type="predicted"/>
<protein>
    <submittedName>
        <fullName evidence="1">Uncharacterized protein</fullName>
    </submittedName>
</protein>
<keyword evidence="2" id="KW-1185">Reference proteome</keyword>
<evidence type="ECO:0000313" key="1">
    <source>
        <dbReference type="EMBL" id="MDQ6595538.1"/>
    </source>
</evidence>
<comment type="caution">
    <text evidence="1">The sequence shown here is derived from an EMBL/GenBank/DDBJ whole genome shotgun (WGS) entry which is preliminary data.</text>
</comment>
<name>A0AA90QVK4_9BACI</name>
<evidence type="ECO:0000313" key="2">
    <source>
        <dbReference type="Proteomes" id="UP001178888"/>
    </source>
</evidence>
<reference evidence="1" key="1">
    <citation type="submission" date="2023-08" db="EMBL/GenBank/DDBJ databases">
        <title>Nitrogen cycling bacteria in agricultural field soils.</title>
        <authorList>
            <person name="Jang J."/>
        </authorList>
    </citation>
    <scope>NUCLEOTIDE SEQUENCE</scope>
    <source>
        <strain evidence="1">PS3-36</strain>
    </source>
</reference>
<dbReference type="Proteomes" id="UP001178888">
    <property type="component" value="Unassembled WGS sequence"/>
</dbReference>
<dbReference type="RefSeq" id="WP_308912883.1">
    <property type="nucleotide sequence ID" value="NZ_JAVGVR010000001.1"/>
</dbReference>
<gene>
    <name evidence="1" type="ORF">RCG21_03820</name>
</gene>
<organism evidence="1 2">
    <name type="scientific">Bacillus salipaludis</name>
    <dbReference type="NCBI Taxonomy" id="2547811"/>
    <lineage>
        <taxon>Bacteria</taxon>
        <taxon>Bacillati</taxon>
        <taxon>Bacillota</taxon>
        <taxon>Bacilli</taxon>
        <taxon>Bacillales</taxon>
        <taxon>Bacillaceae</taxon>
        <taxon>Bacillus</taxon>
    </lineage>
</organism>
<sequence length="84" mass="9810">MSIYFEYLLVLSNNMLINAEIWFRDFFSFVEKCQEDRELFYKGYLKSTLLNGGKKIPFNKPLKAKTYSKGSENGLHEADESQNA</sequence>
<accession>A0AA90QVK4</accession>
<dbReference type="AlphaFoldDB" id="A0AA90QVK4"/>
<dbReference type="EMBL" id="JAVGVR010000001">
    <property type="protein sequence ID" value="MDQ6595538.1"/>
    <property type="molecule type" value="Genomic_DNA"/>
</dbReference>